<dbReference type="Proteomes" id="UP000249782">
    <property type="component" value="Unassembled WGS sequence"/>
</dbReference>
<evidence type="ECO:0000313" key="5">
    <source>
        <dbReference type="Proteomes" id="UP000249782"/>
    </source>
</evidence>
<organism evidence="4 5">
    <name type="scientific">Methanothermobacter tenebrarum</name>
    <dbReference type="NCBI Taxonomy" id="680118"/>
    <lineage>
        <taxon>Archaea</taxon>
        <taxon>Methanobacteriati</taxon>
        <taxon>Methanobacteriota</taxon>
        <taxon>Methanomada group</taxon>
        <taxon>Methanobacteria</taxon>
        <taxon>Methanobacteriales</taxon>
        <taxon>Methanobacteriaceae</taxon>
        <taxon>Methanothermobacter</taxon>
    </lineage>
</organism>
<dbReference type="SUPFAM" id="SSF55909">
    <property type="entry name" value="Pentein"/>
    <property type="match status" value="1"/>
</dbReference>
<evidence type="ECO:0000256" key="2">
    <source>
        <dbReference type="ARBA" id="ARBA00022917"/>
    </source>
</evidence>
<dbReference type="PANTHER" id="PTHR10784">
    <property type="entry name" value="TRANSLATION INITIATION FACTOR 6"/>
    <property type="match status" value="1"/>
</dbReference>
<dbReference type="EMBL" id="QLOE01000004">
    <property type="protein sequence ID" value="RAO79209.1"/>
    <property type="molecule type" value="Genomic_DNA"/>
</dbReference>
<evidence type="ECO:0000256" key="3">
    <source>
        <dbReference type="HAMAP-Rule" id="MF_00032"/>
    </source>
</evidence>
<dbReference type="AlphaFoldDB" id="A0A328PAE2"/>
<evidence type="ECO:0000313" key="4">
    <source>
        <dbReference type="EMBL" id="RAO79209.1"/>
    </source>
</evidence>
<evidence type="ECO:0000256" key="1">
    <source>
        <dbReference type="ARBA" id="ARBA00022540"/>
    </source>
</evidence>
<dbReference type="Gene3D" id="3.75.10.10">
    <property type="entry name" value="L-arginine/glycine Amidinotransferase, Chain A"/>
    <property type="match status" value="1"/>
</dbReference>
<dbReference type="PIRSF" id="PIRSF006413">
    <property type="entry name" value="IF-6"/>
    <property type="match status" value="1"/>
</dbReference>
<keyword evidence="1 3" id="KW-0396">Initiation factor</keyword>
<dbReference type="HAMAP" id="MF_00032">
    <property type="entry name" value="eIF_6"/>
    <property type="match status" value="1"/>
</dbReference>
<keyword evidence="2 3" id="KW-0648">Protein biosynthesis</keyword>
<dbReference type="GO" id="GO:0003743">
    <property type="term" value="F:translation initiation factor activity"/>
    <property type="evidence" value="ECO:0007669"/>
    <property type="project" value="UniProtKB-UniRule"/>
</dbReference>
<dbReference type="GO" id="GO:0043022">
    <property type="term" value="F:ribosome binding"/>
    <property type="evidence" value="ECO:0007669"/>
    <property type="project" value="InterPro"/>
</dbReference>
<reference evidence="4 5" key="1">
    <citation type="submission" date="2018-06" db="EMBL/GenBank/DDBJ databases">
        <title>Draft genome sequence of hyperthermophilic methanogen Methanothermobacter tenebrarum sp. MCM-B 1447.</title>
        <authorList>
            <person name="Pore S.D."/>
            <person name="Dagar S."/>
            <person name="Dhakephalkar P.K."/>
        </authorList>
    </citation>
    <scope>NUCLEOTIDE SEQUENCE [LARGE SCALE GENOMIC DNA]</scope>
    <source>
        <strain evidence="4 5">MCM B 1447</strain>
    </source>
</reference>
<dbReference type="RefSeq" id="WP_112093896.1">
    <property type="nucleotide sequence ID" value="NZ_QLOE01000004.1"/>
</dbReference>
<comment type="caution">
    <text evidence="4">The sequence shown here is derived from an EMBL/GenBank/DDBJ whole genome shotgun (WGS) entry which is preliminary data.</text>
</comment>
<comment type="function">
    <text evidence="3">Binds to the 50S ribosomal subunit and prevents its association with the 30S ribosomal subunit to form the 70S initiation complex.</text>
</comment>
<dbReference type="OrthoDB" id="33582at2157"/>
<dbReference type="InterPro" id="IPR002769">
    <property type="entry name" value="eIF6"/>
</dbReference>
<sequence>MIKRTNLDGNPNIGVYISVTETQALIPFHASTKIEEIIEEVLEVEVFRATIAGSSLNGILSVGNSNGIIVSPYILEREIESLEKAGFEVFVLPEKFTAVGNLILANDYGALISPLLSDESMELIEKALEVKVEQGTIAGFNIVGSVATATNKGVLLHPKAARKELEFVEETLKVPADVGTINHGTTMIGACSIANSNGAIVSENTTGPELARIEEALGFL</sequence>
<comment type="similarity">
    <text evidence="3">Belongs to the eIF-6 family.</text>
</comment>
<protein>
    <recommendedName>
        <fullName evidence="3">Translation initiation factor 6</fullName>
        <shortName evidence="3">aIF-6</shortName>
    </recommendedName>
</protein>
<dbReference type="GO" id="GO:0042256">
    <property type="term" value="P:cytosolic ribosome assembly"/>
    <property type="evidence" value="ECO:0007669"/>
    <property type="project" value="InterPro"/>
</dbReference>
<keyword evidence="5" id="KW-1185">Reference proteome</keyword>
<name>A0A328PAE2_9EURY</name>
<proteinExistence type="inferred from homology"/>
<dbReference type="NCBIfam" id="TIGR00323">
    <property type="entry name" value="eIF-6"/>
    <property type="match status" value="1"/>
</dbReference>
<accession>A0A328PAE2</accession>
<gene>
    <name evidence="3" type="primary">eif6</name>
    <name evidence="4" type="ORF">DPC56_04630</name>
</gene>
<dbReference type="Pfam" id="PF01912">
    <property type="entry name" value="eIF-6"/>
    <property type="match status" value="1"/>
</dbReference>
<dbReference type="SMART" id="SM00654">
    <property type="entry name" value="eIF6"/>
    <property type="match status" value="1"/>
</dbReference>